<dbReference type="AlphaFoldDB" id="A0A7W3LQP3"/>
<evidence type="ECO:0000256" key="1">
    <source>
        <dbReference type="SAM" id="Phobius"/>
    </source>
</evidence>
<dbReference type="EMBL" id="JACJIA010000005">
    <property type="protein sequence ID" value="MBA8952576.1"/>
    <property type="molecule type" value="Genomic_DNA"/>
</dbReference>
<name>A0A7W3LQP3_ACTNM</name>
<sequence length="259" mass="27366">MRHPDHTEAGRWLALHGLADAEPSPLIAARLAVRRRAKVVDSLLLAAFIVGAALTHALTLPADVTSSWPPLLVLAGLAAGLLVAQWLLGWWVRRVDRRLGAQLSRRVAHPVELGWPAVLGRPYALFVAGTYTGALLLAVSVLPISDSGLRSGAVIVLIGLAGTGAGIIMQLHQVLASPAVAQDQASLTADVIMRVEDARALVTPSLAWALPAIFLHGESLGWWNAVALALVVAGVIALWLIQLRGAEVAEAARRAMDTR</sequence>
<keyword evidence="1" id="KW-0472">Membrane</keyword>
<evidence type="ECO:0000313" key="2">
    <source>
        <dbReference type="EMBL" id="MBA8952576.1"/>
    </source>
</evidence>
<accession>A0A7W3LQP3</accession>
<feature type="transmembrane region" description="Helical" evidence="1">
    <location>
        <begin position="151"/>
        <end position="169"/>
    </location>
</feature>
<keyword evidence="1" id="KW-1133">Transmembrane helix</keyword>
<organism evidence="2 3">
    <name type="scientific">Actinomadura namibiensis</name>
    <dbReference type="NCBI Taxonomy" id="182080"/>
    <lineage>
        <taxon>Bacteria</taxon>
        <taxon>Bacillati</taxon>
        <taxon>Actinomycetota</taxon>
        <taxon>Actinomycetes</taxon>
        <taxon>Streptosporangiales</taxon>
        <taxon>Thermomonosporaceae</taxon>
        <taxon>Actinomadura</taxon>
    </lineage>
</organism>
<keyword evidence="3" id="KW-1185">Reference proteome</keyword>
<feature type="transmembrane region" description="Helical" evidence="1">
    <location>
        <begin position="222"/>
        <end position="241"/>
    </location>
</feature>
<feature type="transmembrane region" description="Helical" evidence="1">
    <location>
        <begin position="123"/>
        <end position="145"/>
    </location>
</feature>
<feature type="transmembrane region" description="Helical" evidence="1">
    <location>
        <begin position="39"/>
        <end position="59"/>
    </location>
</feature>
<feature type="transmembrane region" description="Helical" evidence="1">
    <location>
        <begin position="71"/>
        <end position="92"/>
    </location>
</feature>
<gene>
    <name evidence="2" type="ORF">HNR61_004222</name>
</gene>
<proteinExistence type="predicted"/>
<dbReference type="RefSeq" id="WP_182844850.1">
    <property type="nucleotide sequence ID" value="NZ_BAAALP010000005.1"/>
</dbReference>
<keyword evidence="1" id="KW-0812">Transmembrane</keyword>
<reference evidence="2 3" key="1">
    <citation type="submission" date="2020-08" db="EMBL/GenBank/DDBJ databases">
        <title>Genomic Encyclopedia of Type Strains, Phase IV (KMG-IV): sequencing the most valuable type-strain genomes for metagenomic binning, comparative biology and taxonomic classification.</title>
        <authorList>
            <person name="Goeker M."/>
        </authorList>
    </citation>
    <scope>NUCLEOTIDE SEQUENCE [LARGE SCALE GENOMIC DNA]</scope>
    <source>
        <strain evidence="2 3">DSM 44197</strain>
    </source>
</reference>
<feature type="transmembrane region" description="Helical" evidence="1">
    <location>
        <begin position="198"/>
        <end position="216"/>
    </location>
</feature>
<evidence type="ECO:0000313" key="3">
    <source>
        <dbReference type="Proteomes" id="UP000572680"/>
    </source>
</evidence>
<protein>
    <submittedName>
        <fullName evidence="2">Uncharacterized protein</fullName>
    </submittedName>
</protein>
<comment type="caution">
    <text evidence="2">The sequence shown here is derived from an EMBL/GenBank/DDBJ whole genome shotgun (WGS) entry which is preliminary data.</text>
</comment>
<dbReference type="Proteomes" id="UP000572680">
    <property type="component" value="Unassembled WGS sequence"/>
</dbReference>